<feature type="coiled-coil region" evidence="19">
    <location>
        <begin position="459"/>
        <end position="542"/>
    </location>
</feature>
<accession>A0AAU9JLH7</accession>
<dbReference type="FunFam" id="1.10.510.10:FF:000571">
    <property type="entry name" value="Maternal embryonic leucine zipper kinase"/>
    <property type="match status" value="1"/>
</dbReference>
<evidence type="ECO:0000259" key="21">
    <source>
        <dbReference type="PROSITE" id="PS50011"/>
    </source>
</evidence>
<proteinExistence type="inferred from homology"/>
<feature type="coiled-coil region" evidence="19">
    <location>
        <begin position="572"/>
        <end position="720"/>
    </location>
</feature>
<evidence type="ECO:0000256" key="5">
    <source>
        <dbReference type="ARBA" id="ARBA00022723"/>
    </source>
</evidence>
<dbReference type="PROSITE" id="PS00108">
    <property type="entry name" value="PROTEIN_KINASE_ST"/>
    <property type="match status" value="1"/>
</dbReference>
<feature type="binding site" evidence="15 17">
    <location>
        <position position="60"/>
    </location>
    <ligand>
        <name>ATP</name>
        <dbReference type="ChEBI" id="CHEBI:30616"/>
    </ligand>
</feature>
<dbReference type="PANTHER" id="PTHR24350">
    <property type="entry name" value="SERINE/THREONINE-PROTEIN KINASE IAL-RELATED"/>
    <property type="match status" value="1"/>
</dbReference>
<evidence type="ECO:0000256" key="19">
    <source>
        <dbReference type="SAM" id="Coils"/>
    </source>
</evidence>
<dbReference type="InterPro" id="IPR011009">
    <property type="entry name" value="Kinase-like_dom_sf"/>
</dbReference>
<comment type="similarity">
    <text evidence="11">Belongs to the protein kinase superfamily. Ser/Thr protein kinase family. CDPK subfamily.</text>
</comment>
<keyword evidence="4 18" id="KW-0808">Transferase</keyword>
<dbReference type="Proteomes" id="UP001162131">
    <property type="component" value="Unassembled WGS sequence"/>
</dbReference>
<dbReference type="EC" id="2.7.11.1" evidence="18"/>
<dbReference type="SUPFAM" id="SSF56112">
    <property type="entry name" value="Protein kinase-like (PK-like)"/>
    <property type="match status" value="1"/>
</dbReference>
<dbReference type="Pfam" id="PF00069">
    <property type="entry name" value="Pkinase"/>
    <property type="match status" value="1"/>
</dbReference>
<dbReference type="PROSITE" id="PS00107">
    <property type="entry name" value="PROTEIN_KINASE_ATP"/>
    <property type="match status" value="1"/>
</dbReference>
<evidence type="ECO:0000256" key="9">
    <source>
        <dbReference type="ARBA" id="ARBA00022837"/>
    </source>
</evidence>
<dbReference type="InterPro" id="IPR030616">
    <property type="entry name" value="Aur-like"/>
</dbReference>
<keyword evidence="19" id="KW-0175">Coiled coil</keyword>
<evidence type="ECO:0000256" key="4">
    <source>
        <dbReference type="ARBA" id="ARBA00022679"/>
    </source>
</evidence>
<evidence type="ECO:0000256" key="1">
    <source>
        <dbReference type="ARBA" id="ARBA00001946"/>
    </source>
</evidence>
<evidence type="ECO:0000256" key="12">
    <source>
        <dbReference type="ARBA" id="ARBA00047899"/>
    </source>
</evidence>
<evidence type="ECO:0000256" key="13">
    <source>
        <dbReference type="ARBA" id="ARBA00048679"/>
    </source>
</evidence>
<name>A0AAU9JLH7_9CILI</name>
<protein>
    <recommendedName>
        <fullName evidence="18">Aurora kinase</fullName>
        <ecNumber evidence="18">2.7.11.1</ecNumber>
    </recommendedName>
</protein>
<evidence type="ECO:0000256" key="7">
    <source>
        <dbReference type="ARBA" id="ARBA00022741"/>
    </source>
</evidence>
<evidence type="ECO:0000256" key="20">
    <source>
        <dbReference type="SAM" id="MobiDB-lite"/>
    </source>
</evidence>
<evidence type="ECO:0000256" key="2">
    <source>
        <dbReference type="ARBA" id="ARBA00011245"/>
    </source>
</evidence>
<dbReference type="EMBL" id="CAJZBQ010000040">
    <property type="protein sequence ID" value="CAG9326558.1"/>
    <property type="molecule type" value="Genomic_DNA"/>
</dbReference>
<dbReference type="SMART" id="SM00220">
    <property type="entry name" value="S_TKc"/>
    <property type="match status" value="1"/>
</dbReference>
<keyword evidence="6" id="KW-0677">Repeat</keyword>
<evidence type="ECO:0000256" key="6">
    <source>
        <dbReference type="ARBA" id="ARBA00022737"/>
    </source>
</evidence>
<comment type="catalytic activity">
    <reaction evidence="13 18">
        <text>L-seryl-[protein] + ATP = O-phospho-L-seryl-[protein] + ADP + H(+)</text>
        <dbReference type="Rhea" id="RHEA:17989"/>
        <dbReference type="Rhea" id="RHEA-COMP:9863"/>
        <dbReference type="Rhea" id="RHEA-COMP:11604"/>
        <dbReference type="ChEBI" id="CHEBI:15378"/>
        <dbReference type="ChEBI" id="CHEBI:29999"/>
        <dbReference type="ChEBI" id="CHEBI:30616"/>
        <dbReference type="ChEBI" id="CHEBI:83421"/>
        <dbReference type="ChEBI" id="CHEBI:456216"/>
        <dbReference type="EC" id="2.7.11.1"/>
    </reaction>
</comment>
<dbReference type="CDD" id="cd14007">
    <property type="entry name" value="STKc_Aurora"/>
    <property type="match status" value="1"/>
</dbReference>
<dbReference type="GO" id="GO:0005524">
    <property type="term" value="F:ATP binding"/>
    <property type="evidence" value="ECO:0007669"/>
    <property type="project" value="UniProtKB-UniRule"/>
</dbReference>
<feature type="binding site" evidence="15">
    <location>
        <position position="172"/>
    </location>
    <ligand>
        <name>ATP</name>
        <dbReference type="ChEBI" id="CHEBI:30616"/>
    </ligand>
</feature>
<evidence type="ECO:0000256" key="16">
    <source>
        <dbReference type="PIRSR" id="PIRSR630616-3"/>
    </source>
</evidence>
<reference evidence="22" key="1">
    <citation type="submission" date="2021-09" db="EMBL/GenBank/DDBJ databases">
        <authorList>
            <consortium name="AG Swart"/>
            <person name="Singh M."/>
            <person name="Singh A."/>
            <person name="Seah K."/>
            <person name="Emmerich C."/>
        </authorList>
    </citation>
    <scope>NUCLEOTIDE SEQUENCE</scope>
    <source>
        <strain evidence="22">ATCC30299</strain>
    </source>
</reference>
<dbReference type="InterPro" id="IPR017441">
    <property type="entry name" value="Protein_kinase_ATP_BS"/>
</dbReference>
<keyword evidence="10 15" id="KW-0067">ATP-binding</keyword>
<evidence type="ECO:0000256" key="17">
    <source>
        <dbReference type="PROSITE-ProRule" id="PRU10141"/>
    </source>
</evidence>
<evidence type="ECO:0000256" key="3">
    <source>
        <dbReference type="ARBA" id="ARBA00022527"/>
    </source>
</evidence>
<dbReference type="Gene3D" id="1.10.510.10">
    <property type="entry name" value="Transferase(Phosphotransferase) domain 1"/>
    <property type="match status" value="1"/>
</dbReference>
<organism evidence="22 23">
    <name type="scientific">Blepharisma stoltei</name>
    <dbReference type="NCBI Taxonomy" id="1481888"/>
    <lineage>
        <taxon>Eukaryota</taxon>
        <taxon>Sar</taxon>
        <taxon>Alveolata</taxon>
        <taxon>Ciliophora</taxon>
        <taxon>Postciliodesmatophora</taxon>
        <taxon>Heterotrichea</taxon>
        <taxon>Heterotrichida</taxon>
        <taxon>Blepharismidae</taxon>
        <taxon>Blepharisma</taxon>
    </lineage>
</organism>
<dbReference type="FunFam" id="3.30.200.20:FF:000315">
    <property type="entry name" value="Calcium-dependent protein kinase 3"/>
    <property type="match status" value="1"/>
</dbReference>
<feature type="region of interest" description="Disordered" evidence="20">
    <location>
        <begin position="323"/>
        <end position="349"/>
    </location>
</feature>
<keyword evidence="8 18" id="KW-0418">Kinase</keyword>
<comment type="similarity">
    <text evidence="18">Belongs to the protein kinase superfamily. Ser/Thr protein kinase family. Aurora subfamily.</text>
</comment>
<feature type="cross-link" description="Glycyl lysine isopeptide (Lys-Gly) (interchain with G-Cter in SUMO2)" evidence="16">
    <location>
        <position position="156"/>
    </location>
</feature>
<feature type="active site" description="Proton acceptor" evidence="14">
    <location>
        <position position="154"/>
    </location>
</feature>
<comment type="cofactor">
    <cofactor evidence="1">
        <name>Mg(2+)</name>
        <dbReference type="ChEBI" id="CHEBI:18420"/>
    </cofactor>
</comment>
<feature type="binding site" evidence="15">
    <location>
        <begin position="158"/>
        <end position="159"/>
    </location>
    <ligand>
        <name>ATP</name>
        <dbReference type="ChEBI" id="CHEBI:30616"/>
    </ligand>
</feature>
<evidence type="ECO:0000256" key="15">
    <source>
        <dbReference type="PIRSR" id="PIRSR630616-2"/>
    </source>
</evidence>
<evidence type="ECO:0000313" key="22">
    <source>
        <dbReference type="EMBL" id="CAG9326558.1"/>
    </source>
</evidence>
<keyword evidence="5" id="KW-0479">Metal-binding</keyword>
<evidence type="ECO:0000256" key="11">
    <source>
        <dbReference type="ARBA" id="ARBA00024334"/>
    </source>
</evidence>
<evidence type="ECO:0000256" key="8">
    <source>
        <dbReference type="ARBA" id="ARBA00022777"/>
    </source>
</evidence>
<comment type="catalytic activity">
    <reaction evidence="12 18">
        <text>L-threonyl-[protein] + ATP = O-phospho-L-threonyl-[protein] + ADP + H(+)</text>
        <dbReference type="Rhea" id="RHEA:46608"/>
        <dbReference type="Rhea" id="RHEA-COMP:11060"/>
        <dbReference type="Rhea" id="RHEA-COMP:11605"/>
        <dbReference type="ChEBI" id="CHEBI:15378"/>
        <dbReference type="ChEBI" id="CHEBI:30013"/>
        <dbReference type="ChEBI" id="CHEBI:30616"/>
        <dbReference type="ChEBI" id="CHEBI:61977"/>
        <dbReference type="ChEBI" id="CHEBI:456216"/>
        <dbReference type="EC" id="2.7.11.1"/>
    </reaction>
</comment>
<dbReference type="InterPro" id="IPR008271">
    <property type="entry name" value="Ser/Thr_kinase_AS"/>
</dbReference>
<dbReference type="GO" id="GO:0004674">
    <property type="term" value="F:protein serine/threonine kinase activity"/>
    <property type="evidence" value="ECO:0007669"/>
    <property type="project" value="UniProtKB-KW"/>
</dbReference>
<dbReference type="AlphaFoldDB" id="A0AAU9JLH7"/>
<feature type="domain" description="Protein kinase" evidence="21">
    <location>
        <begin position="31"/>
        <end position="284"/>
    </location>
</feature>
<keyword evidence="23" id="KW-1185">Reference proteome</keyword>
<dbReference type="GO" id="GO:0046872">
    <property type="term" value="F:metal ion binding"/>
    <property type="evidence" value="ECO:0007669"/>
    <property type="project" value="UniProtKB-KW"/>
</dbReference>
<feature type="binding site" evidence="15">
    <location>
        <begin position="107"/>
        <end position="109"/>
    </location>
    <ligand>
        <name>ATP</name>
        <dbReference type="ChEBI" id="CHEBI:30616"/>
    </ligand>
</feature>
<evidence type="ECO:0000256" key="14">
    <source>
        <dbReference type="PIRSR" id="PIRSR630616-1"/>
    </source>
</evidence>
<evidence type="ECO:0000256" key="10">
    <source>
        <dbReference type="ARBA" id="ARBA00022840"/>
    </source>
</evidence>
<keyword evidence="9" id="KW-0106">Calcium</keyword>
<keyword evidence="7 15" id="KW-0547">Nucleotide-binding</keyword>
<keyword evidence="3 18" id="KW-0723">Serine/threonine-protein kinase</keyword>
<evidence type="ECO:0000313" key="23">
    <source>
        <dbReference type="Proteomes" id="UP001162131"/>
    </source>
</evidence>
<sequence length="731" mass="85434">MGFRRPAFTKLLFESPSVVNGEEEELKREDFDFERRLGDGAFGQVWRVRHKKTSHLYALKQVPKDKVTKMLPQFRREVYIMYELNHPHIIKLYNHFEDEKNFYLIMELAEGGNLFHKLYREKQFLERVAAQYFREVGLAVEYLHSHVPAIIHRDIKPENILLDKDGRLKLTDFGWSNYYSKDNAMPRFTTCGTLEYLPPEMVEEKGHDTSADIWCLGILLYEMLNGSTPFKATVRDQMLRNIANGKPKFPLTFPAYAKDLISKMLEKEPARRLTIQQVINHKWMLDHPPMRATITQELQPKPLPDLNVENPNIPKGYVVISKQESKNSTETSEQPEEAKSPTKKASQNEPLEAIEEMKSPQPNSYRQSIQQMKHTLSQKEEETKLARHKLQEQAHALQKYEENIKLLDERINEKRKELALLTVSEKEMLLKISDVNLELEKLQSSCDGHATAENNAIKSKELLEKANEVKLSQKNLENLREEVKMKSMEINEKEKNLNSLQIYLRKLLDEAQNEGNEKKSKINELEINSDVLRTRLETQNKTAKEFGNDEKVTANEIMGYIQTRYSELGNPLTSLEEKIIKSEETIIETEQLLSNSKLDFEERRAQVVQGARKKKDEIAKNAKKMAEDAREEYKNKVEMDKQVLKEELNEARKLEIKFFVEDVEIDHAKEKINSLKKDLEERRKKIAALQANRKESQARLNTKKKEVEDTEMEYGTLKAQMFHNPQIYDEL</sequence>
<dbReference type="InterPro" id="IPR000719">
    <property type="entry name" value="Prot_kinase_dom"/>
</dbReference>
<dbReference type="PROSITE" id="PS50011">
    <property type="entry name" value="PROTEIN_KINASE_DOM"/>
    <property type="match status" value="1"/>
</dbReference>
<gene>
    <name evidence="22" type="ORF">BSTOLATCC_MIC40983</name>
</gene>
<comment type="subunit">
    <text evidence="2">Monomer.</text>
</comment>
<comment type="caution">
    <text evidence="22">The sequence shown here is derived from an EMBL/GenBank/DDBJ whole genome shotgun (WGS) entry which is preliminary data.</text>
</comment>
<feature type="coiled-coil region" evidence="19">
    <location>
        <begin position="390"/>
        <end position="417"/>
    </location>
</feature>
<evidence type="ECO:0000256" key="18">
    <source>
        <dbReference type="RuleBase" id="RU367134"/>
    </source>
</evidence>